<reference evidence="2 3" key="1">
    <citation type="submission" date="2021-01" db="EMBL/GenBank/DDBJ databases">
        <title>Draft Genome Sequence and Polyhydroxyalkanoate Biosynthetic Potential of Jeongeupia naejangsanensis Type Strain DSM 24253.</title>
        <authorList>
            <person name="Turrini P."/>
            <person name="Artuso I."/>
            <person name="Lugli G.A."/>
            <person name="Frangipani E."/>
            <person name="Ventura M."/>
            <person name="Visca P."/>
        </authorList>
    </citation>
    <scope>NUCLEOTIDE SEQUENCE [LARGE SCALE GENOMIC DNA]</scope>
    <source>
        <strain evidence="2 3">DSM 24253</strain>
    </source>
</reference>
<keyword evidence="3" id="KW-1185">Reference proteome</keyword>
<sequence length="204" mass="21159">MQQTTRQGGFTLVELAIVLVIVGLILGLAFKGRDLIDGARVKSAQAGANKIQAAINIYFERYGAYPGDGCLTPNATTLAACSPTPPGTGGARNGLISGANESGSFWTMLITGTNILSAAERNTPFGVQWNVALIANVDYLQTAAAIDPRYSCAMDQQFDDGVPTTGNILATNATYNASTDCWSTAASPAGVGAASRVLNVRLLP</sequence>
<dbReference type="Proteomes" id="UP000809431">
    <property type="component" value="Unassembled WGS sequence"/>
</dbReference>
<keyword evidence="1" id="KW-1133">Transmembrane helix</keyword>
<keyword evidence="1" id="KW-0812">Transmembrane</keyword>
<dbReference type="NCBIfam" id="TIGR02532">
    <property type="entry name" value="IV_pilin_GFxxxE"/>
    <property type="match status" value="1"/>
</dbReference>
<keyword evidence="1" id="KW-0472">Membrane</keyword>
<feature type="transmembrane region" description="Helical" evidence="1">
    <location>
        <begin position="12"/>
        <end position="30"/>
    </location>
</feature>
<proteinExistence type="predicted"/>
<protein>
    <submittedName>
        <fullName evidence="2">Prepilin-type N-terminal cleavage/methylation domain-containing protein</fullName>
    </submittedName>
</protein>
<dbReference type="InterPro" id="IPR045584">
    <property type="entry name" value="Pilin-like"/>
</dbReference>
<evidence type="ECO:0000313" key="3">
    <source>
        <dbReference type="Proteomes" id="UP000809431"/>
    </source>
</evidence>
<dbReference type="EMBL" id="JAESND010000003">
    <property type="protein sequence ID" value="MBM3115961.1"/>
    <property type="molecule type" value="Genomic_DNA"/>
</dbReference>
<dbReference type="PROSITE" id="PS00409">
    <property type="entry name" value="PROKAR_NTER_METHYL"/>
    <property type="match status" value="1"/>
</dbReference>
<dbReference type="Gene3D" id="3.30.700.10">
    <property type="entry name" value="Glycoprotein, Type 4 Pilin"/>
    <property type="match status" value="1"/>
</dbReference>
<comment type="caution">
    <text evidence="2">The sequence shown here is derived from an EMBL/GenBank/DDBJ whole genome shotgun (WGS) entry which is preliminary data.</text>
</comment>
<dbReference type="Pfam" id="PF07963">
    <property type="entry name" value="N_methyl"/>
    <property type="match status" value="1"/>
</dbReference>
<gene>
    <name evidence="2" type="ORF">JMJ54_08965</name>
</gene>
<dbReference type="RefSeq" id="WP_203537939.1">
    <property type="nucleotide sequence ID" value="NZ_JAESND010000003.1"/>
</dbReference>
<organism evidence="2 3">
    <name type="scientific">Jeongeupia naejangsanensis</name>
    <dbReference type="NCBI Taxonomy" id="613195"/>
    <lineage>
        <taxon>Bacteria</taxon>
        <taxon>Pseudomonadati</taxon>
        <taxon>Pseudomonadota</taxon>
        <taxon>Betaproteobacteria</taxon>
        <taxon>Neisseriales</taxon>
        <taxon>Chitinibacteraceae</taxon>
        <taxon>Jeongeupia</taxon>
    </lineage>
</organism>
<dbReference type="SUPFAM" id="SSF54523">
    <property type="entry name" value="Pili subunits"/>
    <property type="match status" value="1"/>
</dbReference>
<name>A0ABS2BK35_9NEIS</name>
<dbReference type="InterPro" id="IPR012902">
    <property type="entry name" value="N_methyl_site"/>
</dbReference>
<evidence type="ECO:0000313" key="2">
    <source>
        <dbReference type="EMBL" id="MBM3115961.1"/>
    </source>
</evidence>
<evidence type="ECO:0000256" key="1">
    <source>
        <dbReference type="SAM" id="Phobius"/>
    </source>
</evidence>
<accession>A0ABS2BK35</accession>